<keyword evidence="2 7" id="KW-0808">Transferase</keyword>
<dbReference type="KEGG" id="clec:106674208"/>
<dbReference type="EnsemblMetazoa" id="XM_014406810.2">
    <property type="protein sequence ID" value="XP_014262296.1"/>
    <property type="gene ID" value="LOC106674208"/>
</dbReference>
<feature type="transmembrane region" description="Helical" evidence="7">
    <location>
        <begin position="180"/>
        <end position="204"/>
    </location>
</feature>
<evidence type="ECO:0000256" key="6">
    <source>
        <dbReference type="ARBA" id="ARBA00023315"/>
    </source>
</evidence>
<feature type="transmembrane region" description="Helical" evidence="7">
    <location>
        <begin position="12"/>
        <end position="36"/>
    </location>
</feature>
<evidence type="ECO:0000256" key="7">
    <source>
        <dbReference type="RuleBase" id="RU079119"/>
    </source>
</evidence>
<evidence type="ECO:0000256" key="2">
    <source>
        <dbReference type="ARBA" id="ARBA00022679"/>
    </source>
</evidence>
<keyword evidence="4 7" id="KW-1133">Transmembrane helix</keyword>
<dbReference type="Proteomes" id="UP000494040">
    <property type="component" value="Unassembled WGS sequence"/>
</dbReference>
<evidence type="ECO:0000256" key="4">
    <source>
        <dbReference type="ARBA" id="ARBA00022989"/>
    </source>
</evidence>
<name>A0A8I6SIY6_CIMLE</name>
<dbReference type="GO" id="GO:0016020">
    <property type="term" value="C:membrane"/>
    <property type="evidence" value="ECO:0007669"/>
    <property type="project" value="UniProtKB-SubCell"/>
</dbReference>
<proteinExistence type="inferred from homology"/>
<dbReference type="OrthoDB" id="331948at2759"/>
<evidence type="ECO:0000256" key="3">
    <source>
        <dbReference type="ARBA" id="ARBA00022692"/>
    </source>
</evidence>
<keyword evidence="3 7" id="KW-0812">Transmembrane</keyword>
<keyword evidence="10" id="KW-1185">Reference proteome</keyword>
<comment type="subcellular location">
    <subcellularLocation>
        <location evidence="1">Membrane</location>
        <topology evidence="1">Multi-pass membrane protein</topology>
    </subcellularLocation>
</comment>
<comment type="similarity">
    <text evidence="7">Belongs to the DHHC palmitoyltransferase family.</text>
</comment>
<dbReference type="InterPro" id="IPR001594">
    <property type="entry name" value="Palmitoyltrfase_DHHC"/>
</dbReference>
<dbReference type="PANTHER" id="PTHR12246">
    <property type="entry name" value="PALMITOYLTRANSFERASE ZDHHC16"/>
    <property type="match status" value="1"/>
</dbReference>
<evidence type="ECO:0000256" key="5">
    <source>
        <dbReference type="ARBA" id="ARBA00023136"/>
    </source>
</evidence>
<dbReference type="AlphaFoldDB" id="A0A8I6SIY6"/>
<dbReference type="GO" id="GO:0019706">
    <property type="term" value="F:protein-cysteine S-palmitoyltransferase activity"/>
    <property type="evidence" value="ECO:0007669"/>
    <property type="project" value="UniProtKB-EC"/>
</dbReference>
<dbReference type="PROSITE" id="PS50216">
    <property type="entry name" value="DHHC"/>
    <property type="match status" value="1"/>
</dbReference>
<evidence type="ECO:0000259" key="8">
    <source>
        <dbReference type="Pfam" id="PF01529"/>
    </source>
</evidence>
<evidence type="ECO:0000256" key="1">
    <source>
        <dbReference type="ARBA" id="ARBA00004141"/>
    </source>
</evidence>
<dbReference type="EC" id="2.3.1.225" evidence="7"/>
<protein>
    <recommendedName>
        <fullName evidence="7">Palmitoyltransferase</fullName>
        <ecNumber evidence="7">2.3.1.225</ecNumber>
    </recommendedName>
</protein>
<organism evidence="9 10">
    <name type="scientific">Cimex lectularius</name>
    <name type="common">Bed bug</name>
    <name type="synonym">Acanthia lectularia</name>
    <dbReference type="NCBI Taxonomy" id="79782"/>
    <lineage>
        <taxon>Eukaryota</taxon>
        <taxon>Metazoa</taxon>
        <taxon>Ecdysozoa</taxon>
        <taxon>Arthropoda</taxon>
        <taxon>Hexapoda</taxon>
        <taxon>Insecta</taxon>
        <taxon>Pterygota</taxon>
        <taxon>Neoptera</taxon>
        <taxon>Paraneoptera</taxon>
        <taxon>Hemiptera</taxon>
        <taxon>Heteroptera</taxon>
        <taxon>Panheteroptera</taxon>
        <taxon>Cimicomorpha</taxon>
        <taxon>Cimicidae</taxon>
        <taxon>Cimex</taxon>
    </lineage>
</organism>
<dbReference type="OMA" id="GCIHAAI"/>
<feature type="domain" description="Palmitoyltransferase DHHC" evidence="8">
    <location>
        <begin position="88"/>
        <end position="220"/>
    </location>
</feature>
<feature type="transmembrane region" description="Helical" evidence="7">
    <location>
        <begin position="42"/>
        <end position="63"/>
    </location>
</feature>
<comment type="catalytic activity">
    <reaction evidence="7">
        <text>L-cysteinyl-[protein] + hexadecanoyl-CoA = S-hexadecanoyl-L-cysteinyl-[protein] + CoA</text>
        <dbReference type="Rhea" id="RHEA:36683"/>
        <dbReference type="Rhea" id="RHEA-COMP:10131"/>
        <dbReference type="Rhea" id="RHEA-COMP:11032"/>
        <dbReference type="ChEBI" id="CHEBI:29950"/>
        <dbReference type="ChEBI" id="CHEBI:57287"/>
        <dbReference type="ChEBI" id="CHEBI:57379"/>
        <dbReference type="ChEBI" id="CHEBI:74151"/>
        <dbReference type="EC" id="2.3.1.225"/>
    </reaction>
</comment>
<keyword evidence="6 7" id="KW-0012">Acyltransferase</keyword>
<sequence>MCFRPFKRLCHWGPLIALGIIKIVSYTMIICSIEILPPMQSLAGFFNMIIFLSFSGLTLYNFLCAMCEGPGYLPLNWKPENEKDEVYLQFCTSCQGYKAPRSHHCRKCGRCVMKMDHHCPWINNCVGHGNHTNFTMFLFFSSSGCVQAACVISVALYRAFYRAWYAYHSPYNQVQLSFMSQALTIFAVGLSIGVALSVGALFFFQIRAILNNRTGIEDWIYSKAVSRRLPDDPEFIYPYDLGWKQNLLQVFNINMETVGDGITWPVVEGCNQYTLTIEQKEQKHEKRLRTRPYIVERAYSGYWFPVVHGWRVCTHPPLSDEPRIALKPSEIISVTRWRRYWLFGEKAADDPSGKRVRGWFPRCCVMELNEGGDFTVPEPKKDN</sequence>
<feature type="transmembrane region" description="Helical" evidence="7">
    <location>
        <begin position="137"/>
        <end position="160"/>
    </location>
</feature>
<accession>A0A8I6SIY6</accession>
<evidence type="ECO:0000313" key="10">
    <source>
        <dbReference type="Proteomes" id="UP000494040"/>
    </source>
</evidence>
<comment type="domain">
    <text evidence="7">The DHHC domain is required for palmitoyltransferase activity.</text>
</comment>
<dbReference type="Pfam" id="PF01529">
    <property type="entry name" value="DHHC"/>
    <property type="match status" value="1"/>
</dbReference>
<dbReference type="InterPro" id="IPR039859">
    <property type="entry name" value="PFA4/ZDH16/20/ERF2-like"/>
</dbReference>
<reference evidence="9" key="1">
    <citation type="submission" date="2022-01" db="UniProtKB">
        <authorList>
            <consortium name="EnsemblMetazoa"/>
        </authorList>
    </citation>
    <scope>IDENTIFICATION</scope>
</reference>
<evidence type="ECO:0000313" key="9">
    <source>
        <dbReference type="EnsemblMetazoa" id="XP_014262296.1"/>
    </source>
</evidence>
<gene>
    <name evidence="9" type="primary">106674208</name>
</gene>
<keyword evidence="5 7" id="KW-0472">Membrane</keyword>